<dbReference type="PANTHER" id="PTHR30055:SF234">
    <property type="entry name" value="HTH-TYPE TRANSCRIPTIONAL REGULATOR BETI"/>
    <property type="match status" value="1"/>
</dbReference>
<organism evidence="6 7">
    <name type="scientific">Streptomyces huasconensis</name>
    <dbReference type="NCBI Taxonomy" id="1854574"/>
    <lineage>
        <taxon>Bacteria</taxon>
        <taxon>Bacillati</taxon>
        <taxon>Actinomycetota</taxon>
        <taxon>Actinomycetes</taxon>
        <taxon>Kitasatosporales</taxon>
        <taxon>Streptomycetaceae</taxon>
        <taxon>Streptomyces</taxon>
    </lineage>
</organism>
<evidence type="ECO:0000313" key="7">
    <source>
        <dbReference type="Proteomes" id="UP001553843"/>
    </source>
</evidence>
<protein>
    <submittedName>
        <fullName evidence="6">ScbR family autoregulator-binding transcription factor</fullName>
    </submittedName>
</protein>
<reference evidence="6 7" key="1">
    <citation type="submission" date="2024-06" db="EMBL/GenBank/DDBJ databases">
        <title>The Natural Products Discovery Center: Release of the First 8490 Sequenced Strains for Exploring Actinobacteria Biosynthetic Diversity.</title>
        <authorList>
            <person name="Kalkreuter E."/>
            <person name="Kautsar S.A."/>
            <person name="Yang D."/>
            <person name="Bader C.D."/>
            <person name="Teijaro C.N."/>
            <person name="Fluegel L."/>
            <person name="Davis C.M."/>
            <person name="Simpson J.R."/>
            <person name="Lauterbach L."/>
            <person name="Steele A.D."/>
            <person name="Gui C."/>
            <person name="Meng S."/>
            <person name="Li G."/>
            <person name="Viehrig K."/>
            <person name="Ye F."/>
            <person name="Su P."/>
            <person name="Kiefer A.F."/>
            <person name="Nichols A."/>
            <person name="Cepeda A.J."/>
            <person name="Yan W."/>
            <person name="Fan B."/>
            <person name="Jiang Y."/>
            <person name="Adhikari A."/>
            <person name="Zheng C.-J."/>
            <person name="Schuster L."/>
            <person name="Cowan T.M."/>
            <person name="Smanski M.J."/>
            <person name="Chevrette M.G."/>
            <person name="De Carvalho L.P.S."/>
            <person name="Shen B."/>
        </authorList>
    </citation>
    <scope>NUCLEOTIDE SEQUENCE [LARGE SCALE GENOMIC DNA]</scope>
    <source>
        <strain evidence="6 7">NPDC047833</strain>
    </source>
</reference>
<dbReference type="PRINTS" id="PR00455">
    <property type="entry name" value="HTHTETR"/>
</dbReference>
<dbReference type="SUPFAM" id="SSF48498">
    <property type="entry name" value="Tetracyclin repressor-like, C-terminal domain"/>
    <property type="match status" value="1"/>
</dbReference>
<evidence type="ECO:0000313" key="6">
    <source>
        <dbReference type="EMBL" id="MEW2360944.1"/>
    </source>
</evidence>
<proteinExistence type="predicted"/>
<dbReference type="PROSITE" id="PS50977">
    <property type="entry name" value="HTH_TETR_2"/>
    <property type="match status" value="1"/>
</dbReference>
<dbReference type="EMBL" id="JBEYRS010000001">
    <property type="protein sequence ID" value="MEW2360944.1"/>
    <property type="molecule type" value="Genomic_DNA"/>
</dbReference>
<dbReference type="InterPro" id="IPR054126">
    <property type="entry name" value="CprB_TetR_C"/>
</dbReference>
<evidence type="ECO:0000259" key="5">
    <source>
        <dbReference type="PROSITE" id="PS50977"/>
    </source>
</evidence>
<dbReference type="SUPFAM" id="SSF46689">
    <property type="entry name" value="Homeodomain-like"/>
    <property type="match status" value="1"/>
</dbReference>
<keyword evidence="7" id="KW-1185">Reference proteome</keyword>
<dbReference type="RefSeq" id="WP_359776507.1">
    <property type="nucleotide sequence ID" value="NZ_JBEYRR010000003.1"/>
</dbReference>
<evidence type="ECO:0000256" key="1">
    <source>
        <dbReference type="ARBA" id="ARBA00023015"/>
    </source>
</evidence>
<dbReference type="Proteomes" id="UP001553843">
    <property type="component" value="Unassembled WGS sequence"/>
</dbReference>
<feature type="domain" description="HTH tetR-type" evidence="5">
    <location>
        <begin position="11"/>
        <end position="71"/>
    </location>
</feature>
<dbReference type="Gene3D" id="1.10.357.10">
    <property type="entry name" value="Tetracycline Repressor, domain 2"/>
    <property type="match status" value="1"/>
</dbReference>
<dbReference type="InterPro" id="IPR001647">
    <property type="entry name" value="HTH_TetR"/>
</dbReference>
<dbReference type="PROSITE" id="PS01081">
    <property type="entry name" value="HTH_TETR_1"/>
    <property type="match status" value="1"/>
</dbReference>
<name>A0ABV3LNA0_9ACTN</name>
<evidence type="ECO:0000256" key="4">
    <source>
        <dbReference type="PROSITE-ProRule" id="PRU00335"/>
    </source>
</evidence>
<evidence type="ECO:0000256" key="2">
    <source>
        <dbReference type="ARBA" id="ARBA00023125"/>
    </source>
</evidence>
<dbReference type="InterPro" id="IPR009057">
    <property type="entry name" value="Homeodomain-like_sf"/>
</dbReference>
<dbReference type="InterPro" id="IPR036271">
    <property type="entry name" value="Tet_transcr_reg_TetR-rel_C_sf"/>
</dbReference>
<keyword evidence="1" id="KW-0805">Transcription regulation</keyword>
<keyword evidence="3" id="KW-0804">Transcription</keyword>
<sequence length="226" mass="24715">MPQQPKQERAIQTRKEILRAAAVVFDQAGFAGASINRILAEANLTAGALYFHFKSKEDLARAVMTAQPDSILPWLSSEGLQRLVDITLVWAHQLQTDIVLRAGVRLTTEQGAFGVRDVAPYQDWSRIMADCLRVAVEKGELQAGIDPVELAEFVVEACTGMQTYSAVVSEDRADLVDRVIRMWRLMMPGIAVPTVIARTEVSPARARALLDAMTSAATMTPAHGTP</sequence>
<keyword evidence="2 4" id="KW-0238">DNA-binding</keyword>
<dbReference type="PANTHER" id="PTHR30055">
    <property type="entry name" value="HTH-TYPE TRANSCRIPTIONAL REGULATOR RUTR"/>
    <property type="match status" value="1"/>
</dbReference>
<dbReference type="InterPro" id="IPR047923">
    <property type="entry name" value="ArpA-like"/>
</dbReference>
<dbReference type="InterPro" id="IPR023772">
    <property type="entry name" value="DNA-bd_HTH_TetR-type_CS"/>
</dbReference>
<gene>
    <name evidence="6" type="ORF">AB0887_03060</name>
</gene>
<feature type="DNA-binding region" description="H-T-H motif" evidence="4">
    <location>
        <begin position="34"/>
        <end position="53"/>
    </location>
</feature>
<dbReference type="InterPro" id="IPR050109">
    <property type="entry name" value="HTH-type_TetR-like_transc_reg"/>
</dbReference>
<evidence type="ECO:0000256" key="3">
    <source>
        <dbReference type="ARBA" id="ARBA00023163"/>
    </source>
</evidence>
<accession>A0ABV3LNA0</accession>
<dbReference type="NCBIfam" id="NF041196">
    <property type="entry name" value="ScbR_bind_reg"/>
    <property type="match status" value="1"/>
</dbReference>
<dbReference type="Pfam" id="PF21935">
    <property type="entry name" value="TetR_C_45"/>
    <property type="match status" value="1"/>
</dbReference>
<comment type="caution">
    <text evidence="6">The sequence shown here is derived from an EMBL/GenBank/DDBJ whole genome shotgun (WGS) entry which is preliminary data.</text>
</comment>
<dbReference type="Pfam" id="PF00440">
    <property type="entry name" value="TetR_N"/>
    <property type="match status" value="1"/>
</dbReference>